<name>A0A0A9DJ70_ARUDO</name>
<reference evidence="1" key="1">
    <citation type="submission" date="2014-09" db="EMBL/GenBank/DDBJ databases">
        <authorList>
            <person name="Magalhaes I.L.F."/>
            <person name="Oliveira U."/>
            <person name="Santos F.R."/>
            <person name="Vidigal T.H.D.A."/>
            <person name="Brescovit A.D."/>
            <person name="Santos A.J."/>
        </authorList>
    </citation>
    <scope>NUCLEOTIDE SEQUENCE</scope>
    <source>
        <tissue evidence="1">Shoot tissue taken approximately 20 cm above the soil surface</tissue>
    </source>
</reference>
<organism evidence="1">
    <name type="scientific">Arundo donax</name>
    <name type="common">Giant reed</name>
    <name type="synonym">Donax arundinaceus</name>
    <dbReference type="NCBI Taxonomy" id="35708"/>
    <lineage>
        <taxon>Eukaryota</taxon>
        <taxon>Viridiplantae</taxon>
        <taxon>Streptophyta</taxon>
        <taxon>Embryophyta</taxon>
        <taxon>Tracheophyta</taxon>
        <taxon>Spermatophyta</taxon>
        <taxon>Magnoliopsida</taxon>
        <taxon>Liliopsida</taxon>
        <taxon>Poales</taxon>
        <taxon>Poaceae</taxon>
        <taxon>PACMAD clade</taxon>
        <taxon>Arundinoideae</taxon>
        <taxon>Arundineae</taxon>
        <taxon>Arundo</taxon>
    </lineage>
</organism>
<evidence type="ECO:0000313" key="1">
    <source>
        <dbReference type="EMBL" id="JAD87861.1"/>
    </source>
</evidence>
<protein>
    <submittedName>
        <fullName evidence="1">Uncharacterized protein</fullName>
    </submittedName>
</protein>
<proteinExistence type="predicted"/>
<accession>A0A0A9DJ70</accession>
<sequence>MHQLYLSVFPFPAHPKRKIKILLEHIRRDVKLDPTGRI</sequence>
<dbReference type="AlphaFoldDB" id="A0A0A9DJ70"/>
<reference evidence="1" key="2">
    <citation type="journal article" date="2015" name="Data Brief">
        <title>Shoot transcriptome of the giant reed, Arundo donax.</title>
        <authorList>
            <person name="Barrero R.A."/>
            <person name="Guerrero F.D."/>
            <person name="Moolhuijzen P."/>
            <person name="Goolsby J.A."/>
            <person name="Tidwell J."/>
            <person name="Bellgard S.E."/>
            <person name="Bellgard M.I."/>
        </authorList>
    </citation>
    <scope>NUCLEOTIDE SEQUENCE</scope>
    <source>
        <tissue evidence="1">Shoot tissue taken approximately 20 cm above the soil surface</tissue>
    </source>
</reference>
<dbReference type="EMBL" id="GBRH01210034">
    <property type="protein sequence ID" value="JAD87861.1"/>
    <property type="molecule type" value="Transcribed_RNA"/>
</dbReference>